<accession>A0A6A6WZI8</accession>
<evidence type="ECO:0000256" key="1">
    <source>
        <dbReference type="ARBA" id="ARBA00010209"/>
    </source>
</evidence>
<gene>
    <name evidence="4" type="ORF">K505DRAFT_352660</name>
</gene>
<feature type="binding site" evidence="3">
    <location>
        <position position="257"/>
    </location>
    <ligand>
        <name>dimethylallyl diphosphate</name>
        <dbReference type="ChEBI" id="CHEBI:57623"/>
    </ligand>
</feature>
<dbReference type="InterPro" id="IPR012148">
    <property type="entry name" value="ABBA_DMATS-like"/>
</dbReference>
<evidence type="ECO:0000256" key="3">
    <source>
        <dbReference type="PIRSR" id="PIRSR000509-1"/>
    </source>
</evidence>
<dbReference type="SFLD" id="SFLDG01162">
    <property type="entry name" value="I"/>
    <property type="match status" value="1"/>
</dbReference>
<dbReference type="NCBIfam" id="TIGR03429">
    <property type="entry name" value="arom_pren_DMATS"/>
    <property type="match status" value="1"/>
</dbReference>
<dbReference type="InterPro" id="IPR033964">
    <property type="entry name" value="ABBA"/>
</dbReference>
<comment type="similarity">
    <text evidence="1">Belongs to the tryptophan dimethylallyltransferase family.</text>
</comment>
<feature type="binding site" evidence="3">
    <location>
        <position position="261"/>
    </location>
    <ligand>
        <name>dimethylallyl diphosphate</name>
        <dbReference type="ChEBI" id="CHEBI:57623"/>
    </ligand>
</feature>
<dbReference type="AlphaFoldDB" id="A0A6A6WZI8"/>
<dbReference type="Pfam" id="PF11991">
    <property type="entry name" value="Trp_DMAT"/>
    <property type="match status" value="1"/>
</dbReference>
<dbReference type="SFLD" id="SFLDS00036">
    <property type="entry name" value="Aromatic_Prenyltransferase"/>
    <property type="match status" value="1"/>
</dbReference>
<dbReference type="EMBL" id="MU002147">
    <property type="protein sequence ID" value="KAF2789303.1"/>
    <property type="molecule type" value="Genomic_DNA"/>
</dbReference>
<dbReference type="PIRSF" id="PIRSF000509">
    <property type="entry name" value="Trp_DMAT"/>
    <property type="match status" value="1"/>
</dbReference>
<feature type="binding site" evidence="3">
    <location>
        <position position="90"/>
    </location>
    <ligand>
        <name>L-tryptophan</name>
        <dbReference type="ChEBI" id="CHEBI:57912"/>
    </ligand>
</feature>
<dbReference type="GO" id="GO:0004659">
    <property type="term" value="F:prenyltransferase activity"/>
    <property type="evidence" value="ECO:0007669"/>
    <property type="project" value="TreeGrafter"/>
</dbReference>
<evidence type="ECO:0000256" key="2">
    <source>
        <dbReference type="ARBA" id="ARBA00022679"/>
    </source>
</evidence>
<dbReference type="PANTHER" id="PTHR40627">
    <property type="entry name" value="INDOLE PRENYLTRANSFERASE TDIB-RELATED"/>
    <property type="match status" value="1"/>
</dbReference>
<feature type="binding site" evidence="3">
    <location>
        <position position="105"/>
    </location>
    <ligand>
        <name>dimethylallyl diphosphate</name>
        <dbReference type="ChEBI" id="CHEBI:57623"/>
    </ligand>
</feature>
<dbReference type="OrthoDB" id="3354387at2759"/>
<sequence>MAKAKDQGHTEAWSVVSKWLTTDSPDQEYWWNLTGPHLATMLDAAGYPMSKQFEALLAHHARAVPFLGPAPQHFVANWKSLITADGTPIEYCWRWNTKRTNPSVRYIMEAIDQTTGSEFDPLNHRPTQQLLQGLRDVLPGLDVTGFNHFQSSLFDKNVVKYAREVALGVSDTPLTTTLSVALEFVSKGIFTKTYFTPRKLGQSTLMPLSEWDAAIRQIQRRNVALDSLMTFLGRNTEGQKLKPFKLAVDNVDPSKSRIKLYFQTSSTNFDSVREIMTLGGLIMGMERPIDDVIKFIRYASDLSSDHPADKDIPPIHSDLPIIADGYIYYFDIAPQAVFPEVKILTPVYRWGKDDHSIAMGICAWMHEMGRGQYCDNYLHILGAMTEDLNTSHGLHTFLGCLCKKDGQVDVTSYLNPNVYGMGAH</sequence>
<feature type="binding site" evidence="3">
    <location>
        <position position="194"/>
    </location>
    <ligand>
        <name>dimethylallyl diphosphate</name>
        <dbReference type="ChEBI" id="CHEBI:57623"/>
    </ligand>
</feature>
<protein>
    <submittedName>
        <fullName evidence="4">Dimethylallyl tryptophan synthase GliD1</fullName>
    </submittedName>
</protein>
<dbReference type="InterPro" id="IPR017795">
    <property type="entry name" value="ABBA_NscD-like"/>
</dbReference>
<name>A0A6A6WZI8_9PLEO</name>
<feature type="binding site" evidence="3">
    <location>
        <position position="192"/>
    </location>
    <ligand>
        <name>dimethylallyl diphosphate</name>
        <dbReference type="ChEBI" id="CHEBI:57623"/>
    </ligand>
</feature>
<dbReference type="PANTHER" id="PTHR40627:SF4">
    <property type="entry name" value="PRENYLTRANSFERASE ASQH1-RELATED"/>
    <property type="match status" value="1"/>
</dbReference>
<keyword evidence="2" id="KW-0808">Transferase</keyword>
<evidence type="ECO:0000313" key="5">
    <source>
        <dbReference type="Proteomes" id="UP000799757"/>
    </source>
</evidence>
<proteinExistence type="inferred from homology"/>
<dbReference type="Proteomes" id="UP000799757">
    <property type="component" value="Unassembled WGS sequence"/>
</dbReference>
<keyword evidence="5" id="KW-1185">Reference proteome</keyword>
<feature type="binding site" evidence="3">
    <location>
        <position position="259"/>
    </location>
    <ligand>
        <name>dimethylallyl diphosphate</name>
        <dbReference type="ChEBI" id="CHEBI:57623"/>
    </ligand>
</feature>
<dbReference type="CDD" id="cd13929">
    <property type="entry name" value="PT-DMATS_CymD"/>
    <property type="match status" value="1"/>
</dbReference>
<dbReference type="GO" id="GO:0009820">
    <property type="term" value="P:alkaloid metabolic process"/>
    <property type="evidence" value="ECO:0007669"/>
    <property type="project" value="InterPro"/>
</dbReference>
<evidence type="ECO:0000313" key="4">
    <source>
        <dbReference type="EMBL" id="KAF2789303.1"/>
    </source>
</evidence>
<organism evidence="4 5">
    <name type="scientific">Melanomma pulvis-pyrius CBS 109.77</name>
    <dbReference type="NCBI Taxonomy" id="1314802"/>
    <lineage>
        <taxon>Eukaryota</taxon>
        <taxon>Fungi</taxon>
        <taxon>Dikarya</taxon>
        <taxon>Ascomycota</taxon>
        <taxon>Pezizomycotina</taxon>
        <taxon>Dothideomycetes</taxon>
        <taxon>Pleosporomycetidae</taxon>
        <taxon>Pleosporales</taxon>
        <taxon>Melanommataceae</taxon>
        <taxon>Melanomma</taxon>
    </lineage>
</organism>
<reference evidence="4" key="1">
    <citation type="journal article" date="2020" name="Stud. Mycol.">
        <title>101 Dothideomycetes genomes: a test case for predicting lifestyles and emergence of pathogens.</title>
        <authorList>
            <person name="Haridas S."/>
            <person name="Albert R."/>
            <person name="Binder M."/>
            <person name="Bloem J."/>
            <person name="Labutti K."/>
            <person name="Salamov A."/>
            <person name="Andreopoulos B."/>
            <person name="Baker S."/>
            <person name="Barry K."/>
            <person name="Bills G."/>
            <person name="Bluhm B."/>
            <person name="Cannon C."/>
            <person name="Castanera R."/>
            <person name="Culley D."/>
            <person name="Daum C."/>
            <person name="Ezra D."/>
            <person name="Gonzalez J."/>
            <person name="Henrissat B."/>
            <person name="Kuo A."/>
            <person name="Liang C."/>
            <person name="Lipzen A."/>
            <person name="Lutzoni F."/>
            <person name="Magnuson J."/>
            <person name="Mondo S."/>
            <person name="Nolan M."/>
            <person name="Ohm R."/>
            <person name="Pangilinan J."/>
            <person name="Park H.-J."/>
            <person name="Ramirez L."/>
            <person name="Alfaro M."/>
            <person name="Sun H."/>
            <person name="Tritt A."/>
            <person name="Yoshinaga Y."/>
            <person name="Zwiers L.-H."/>
            <person name="Turgeon B."/>
            <person name="Goodwin S."/>
            <person name="Spatafora J."/>
            <person name="Crous P."/>
            <person name="Grigoriev I."/>
        </authorList>
    </citation>
    <scope>NUCLEOTIDE SEQUENCE</scope>
    <source>
        <strain evidence="4">CBS 109.77</strain>
    </source>
</reference>